<dbReference type="Pfam" id="PF11064">
    <property type="entry name" value="DUF2865"/>
    <property type="match status" value="1"/>
</dbReference>
<dbReference type="Proteomes" id="UP001161405">
    <property type="component" value="Unassembled WGS sequence"/>
</dbReference>
<reference evidence="2" key="1">
    <citation type="journal article" date="2014" name="Int. J. Syst. Evol. Microbiol.">
        <title>Complete genome of a new Firmicutes species belonging to the dominant human colonic microbiota ('Ruminococcus bicirculans') reveals two chromosomes and a selective capacity to utilize plant glucans.</title>
        <authorList>
            <consortium name="NISC Comparative Sequencing Program"/>
            <person name="Wegmann U."/>
            <person name="Louis P."/>
            <person name="Goesmann A."/>
            <person name="Henrissat B."/>
            <person name="Duncan S.H."/>
            <person name="Flint H.J."/>
        </authorList>
    </citation>
    <scope>NUCLEOTIDE SEQUENCE</scope>
    <source>
        <strain evidence="2">NBRC 107169</strain>
    </source>
</reference>
<name>A0ABQ5US38_9HYPH</name>
<feature type="signal peptide" evidence="1">
    <location>
        <begin position="1"/>
        <end position="23"/>
    </location>
</feature>
<dbReference type="InterPro" id="IPR021293">
    <property type="entry name" value="DUF2865"/>
</dbReference>
<reference evidence="2" key="2">
    <citation type="submission" date="2023-01" db="EMBL/GenBank/DDBJ databases">
        <title>Draft genome sequence of Maritalea porphyrae strain NBRC 107169.</title>
        <authorList>
            <person name="Sun Q."/>
            <person name="Mori K."/>
        </authorList>
    </citation>
    <scope>NUCLEOTIDE SEQUENCE</scope>
    <source>
        <strain evidence="2">NBRC 107169</strain>
    </source>
</reference>
<protein>
    <recommendedName>
        <fullName evidence="4">DUF1311 domain-containing protein</fullName>
    </recommendedName>
</protein>
<accession>A0ABQ5US38</accession>
<sequence>MQRFLAVIVAVVVCLGAGAEAMAQSDSCSALQRKIRAYERNSDFRDGRENDQIAREALASVKKWESEFVRGGCQKVLNAGGRLNRTCRSIARRIKSDRSDYTNAVARVKKGSQVAAAREAALLQYARFGCANRSSGSVTRTEVKPERKTLFERLFGGGDDRINDGDFYDFNMTTYRTVCARTCDGYYWPVSFSTVKDNIYSDAGTCESQAAVGEVSLYYYANQGGSPEDMVDINGQRYADSPNAFKYRREYDAACNIKQTEVFGIIQAGEDGDYSQAIISFGDISFPLPRRDPRQVQEIQVATASYVPLPRPRPNREGESVVAVVAQPMDSALRVVTVGNKQVRIVGPDTPYAPVTAAGS</sequence>
<proteinExistence type="predicted"/>
<evidence type="ECO:0000256" key="1">
    <source>
        <dbReference type="SAM" id="SignalP"/>
    </source>
</evidence>
<feature type="chain" id="PRO_5047086968" description="DUF1311 domain-containing protein" evidence="1">
    <location>
        <begin position="24"/>
        <end position="360"/>
    </location>
</feature>
<evidence type="ECO:0008006" key="4">
    <source>
        <dbReference type="Google" id="ProtNLM"/>
    </source>
</evidence>
<keyword evidence="1" id="KW-0732">Signal</keyword>
<evidence type="ECO:0000313" key="2">
    <source>
        <dbReference type="EMBL" id="GLQ18079.1"/>
    </source>
</evidence>
<keyword evidence="3" id="KW-1185">Reference proteome</keyword>
<organism evidence="2 3">
    <name type="scientific">Maritalea porphyrae</name>
    <dbReference type="NCBI Taxonomy" id="880732"/>
    <lineage>
        <taxon>Bacteria</taxon>
        <taxon>Pseudomonadati</taxon>
        <taxon>Pseudomonadota</taxon>
        <taxon>Alphaproteobacteria</taxon>
        <taxon>Hyphomicrobiales</taxon>
        <taxon>Devosiaceae</taxon>
        <taxon>Maritalea</taxon>
    </lineage>
</organism>
<comment type="caution">
    <text evidence="2">The sequence shown here is derived from an EMBL/GenBank/DDBJ whole genome shotgun (WGS) entry which is preliminary data.</text>
</comment>
<evidence type="ECO:0000313" key="3">
    <source>
        <dbReference type="Proteomes" id="UP001161405"/>
    </source>
</evidence>
<gene>
    <name evidence="2" type="ORF">GCM10007879_23280</name>
</gene>
<dbReference type="EMBL" id="BSNI01000002">
    <property type="protein sequence ID" value="GLQ18079.1"/>
    <property type="molecule type" value="Genomic_DNA"/>
</dbReference>